<dbReference type="EMBL" id="CAXLJL010000156">
    <property type="protein sequence ID" value="CAL5133395.1"/>
    <property type="molecule type" value="Genomic_DNA"/>
</dbReference>
<name>A0AAV2TAH5_CALDB</name>
<dbReference type="AlphaFoldDB" id="A0AAV2TAH5"/>
<organism evidence="2 3">
    <name type="scientific">Calicophoron daubneyi</name>
    <name type="common">Rumen fluke</name>
    <name type="synonym">Paramphistomum daubneyi</name>
    <dbReference type="NCBI Taxonomy" id="300641"/>
    <lineage>
        <taxon>Eukaryota</taxon>
        <taxon>Metazoa</taxon>
        <taxon>Spiralia</taxon>
        <taxon>Lophotrochozoa</taxon>
        <taxon>Platyhelminthes</taxon>
        <taxon>Trematoda</taxon>
        <taxon>Digenea</taxon>
        <taxon>Plagiorchiida</taxon>
        <taxon>Pronocephalata</taxon>
        <taxon>Paramphistomoidea</taxon>
        <taxon>Paramphistomidae</taxon>
        <taxon>Calicophoron</taxon>
    </lineage>
</organism>
<accession>A0AAV2TAH5</accession>
<proteinExistence type="predicted"/>
<dbReference type="Proteomes" id="UP001497525">
    <property type="component" value="Unassembled WGS sequence"/>
</dbReference>
<reference evidence="2" key="1">
    <citation type="submission" date="2024-06" db="EMBL/GenBank/DDBJ databases">
        <authorList>
            <person name="Liu X."/>
            <person name="Lenzi L."/>
            <person name="Haldenby T S."/>
            <person name="Uol C."/>
        </authorList>
    </citation>
    <scope>NUCLEOTIDE SEQUENCE</scope>
</reference>
<evidence type="ECO:0000313" key="2">
    <source>
        <dbReference type="EMBL" id="CAL5133395.1"/>
    </source>
</evidence>
<sequence>MERSSPGLHDSHPNAGPGVQCTKNMDEILSKIQFSPSIPPRWLLGESHLEKICIQQLENDYRACRRKRYMEAHRLMNQPKTSLGTHETAAGRAKHSYPYITEEDKPTYRIPKEVVRSSLRRNCGENETPHKN</sequence>
<gene>
    <name evidence="2" type="ORF">CDAUBV1_LOCUS6642</name>
</gene>
<feature type="region of interest" description="Disordered" evidence="1">
    <location>
        <begin position="75"/>
        <end position="104"/>
    </location>
</feature>
<evidence type="ECO:0000313" key="3">
    <source>
        <dbReference type="Proteomes" id="UP001497525"/>
    </source>
</evidence>
<feature type="region of interest" description="Disordered" evidence="1">
    <location>
        <begin position="1"/>
        <end position="21"/>
    </location>
</feature>
<protein>
    <submittedName>
        <fullName evidence="2">Uncharacterized protein</fullName>
    </submittedName>
</protein>
<comment type="caution">
    <text evidence="2">The sequence shown here is derived from an EMBL/GenBank/DDBJ whole genome shotgun (WGS) entry which is preliminary data.</text>
</comment>
<evidence type="ECO:0000256" key="1">
    <source>
        <dbReference type="SAM" id="MobiDB-lite"/>
    </source>
</evidence>